<sequence>MRCAGLSLDDQRSSSFTGISNVELEREEVLRKVQCELKLFHKERKREGQEQLREQVELELLQQKVGQVLKERKREHEERQRELKLLRKERKREQKERQREHEELELLREGRKREQMNRQRELEKEEERRHEEQILRDAEQRDIDELKSFIIPKKSERTATPMASSTSSKTMATSDKAIGIDLGTAFSCVGVWHNDRVEIIPNDHGNRTTPSYVTFTDTERLIGDTAKNQVAMNPQNSVFNPETCSSSLPPRDRPRTTERIEPDQKSPTMFQSLFRVFPTEKNSKETAITMATSNKAIGIDLVTTYSCVGVWQNNRVEIIPNDHGNRNTPSFAFTDTERLVGHAAKNQAAMNPKNTVFEVERLIGRGFSADQEKKKT</sequence>
<dbReference type="EMBL" id="CM037154">
    <property type="protein sequence ID" value="KAH7859934.1"/>
    <property type="molecule type" value="Genomic_DNA"/>
</dbReference>
<evidence type="ECO:0000313" key="2">
    <source>
        <dbReference type="Proteomes" id="UP000828048"/>
    </source>
</evidence>
<proteinExistence type="predicted"/>
<gene>
    <name evidence="1" type="ORF">Vadar_007242</name>
</gene>
<reference evidence="1 2" key="1">
    <citation type="journal article" date="2021" name="Hortic Res">
        <title>High-quality reference genome and annotation aids understanding of berry development for evergreen blueberry (Vaccinium darrowii).</title>
        <authorList>
            <person name="Yu J."/>
            <person name="Hulse-Kemp A.M."/>
            <person name="Babiker E."/>
            <person name="Staton M."/>
        </authorList>
    </citation>
    <scope>NUCLEOTIDE SEQUENCE [LARGE SCALE GENOMIC DNA]</scope>
    <source>
        <strain evidence="2">cv. NJ 8807/NJ 8810</strain>
        <tissue evidence="1">Young leaf</tissue>
    </source>
</reference>
<keyword evidence="2" id="KW-1185">Reference proteome</keyword>
<organism evidence="1 2">
    <name type="scientific">Vaccinium darrowii</name>
    <dbReference type="NCBI Taxonomy" id="229202"/>
    <lineage>
        <taxon>Eukaryota</taxon>
        <taxon>Viridiplantae</taxon>
        <taxon>Streptophyta</taxon>
        <taxon>Embryophyta</taxon>
        <taxon>Tracheophyta</taxon>
        <taxon>Spermatophyta</taxon>
        <taxon>Magnoliopsida</taxon>
        <taxon>eudicotyledons</taxon>
        <taxon>Gunneridae</taxon>
        <taxon>Pentapetalae</taxon>
        <taxon>asterids</taxon>
        <taxon>Ericales</taxon>
        <taxon>Ericaceae</taxon>
        <taxon>Vaccinioideae</taxon>
        <taxon>Vaccinieae</taxon>
        <taxon>Vaccinium</taxon>
    </lineage>
</organism>
<evidence type="ECO:0000313" key="1">
    <source>
        <dbReference type="EMBL" id="KAH7859934.1"/>
    </source>
</evidence>
<accession>A0ACB7Z2I0</accession>
<name>A0ACB7Z2I0_9ERIC</name>
<comment type="caution">
    <text evidence="1">The sequence shown here is derived from an EMBL/GenBank/DDBJ whole genome shotgun (WGS) entry which is preliminary data.</text>
</comment>
<dbReference type="Proteomes" id="UP000828048">
    <property type="component" value="Chromosome 4"/>
</dbReference>
<protein>
    <submittedName>
        <fullName evidence="1">Uncharacterized protein</fullName>
    </submittedName>
</protein>